<dbReference type="Gene3D" id="3.40.1380.20">
    <property type="entry name" value="Pyruvate kinase, C-terminal domain"/>
    <property type="match status" value="1"/>
</dbReference>
<dbReference type="InterPro" id="IPR015793">
    <property type="entry name" value="Pyrv_Knase_brl"/>
</dbReference>
<dbReference type="NCBIfam" id="NF004491">
    <property type="entry name" value="PRK05826.1"/>
    <property type="match status" value="1"/>
</dbReference>
<dbReference type="STRING" id="383372.Rcas_1692"/>
<dbReference type="EMBL" id="CP000804">
    <property type="protein sequence ID" value="ABU57784.1"/>
    <property type="molecule type" value="Genomic_DNA"/>
</dbReference>
<dbReference type="EC" id="2.7.1.40" evidence="5 14"/>
<keyword evidence="12 15" id="KW-0324">Glycolysis</keyword>
<keyword evidence="8" id="KW-0547">Nucleotide-binding</keyword>
<dbReference type="InterPro" id="IPR001697">
    <property type="entry name" value="Pyr_Knase"/>
</dbReference>
<dbReference type="InterPro" id="IPR036918">
    <property type="entry name" value="Pyrv_Knase_C_sf"/>
</dbReference>
<dbReference type="Gene3D" id="2.40.33.10">
    <property type="entry name" value="PK beta-barrel domain-like"/>
    <property type="match status" value="1"/>
</dbReference>
<dbReference type="NCBIfam" id="NF004978">
    <property type="entry name" value="PRK06354.1"/>
    <property type="match status" value="1"/>
</dbReference>
<dbReference type="UniPathway" id="UPA00109">
    <property type="reaction ID" value="UER00188"/>
</dbReference>
<evidence type="ECO:0000256" key="3">
    <source>
        <dbReference type="ARBA" id="ARBA00004997"/>
    </source>
</evidence>
<comment type="cofactor">
    <cofactor evidence="1">
        <name>Mg(2+)</name>
        <dbReference type="ChEBI" id="CHEBI:18420"/>
    </cofactor>
</comment>
<dbReference type="Proteomes" id="UP000000263">
    <property type="component" value="Chromosome"/>
</dbReference>
<proteinExistence type="inferred from homology"/>
<comment type="cofactor">
    <cofactor evidence="2">
        <name>K(+)</name>
        <dbReference type="ChEBI" id="CHEBI:29103"/>
    </cofactor>
</comment>
<evidence type="ECO:0000256" key="10">
    <source>
        <dbReference type="ARBA" id="ARBA00022840"/>
    </source>
</evidence>
<comment type="similarity">
    <text evidence="4 15">Belongs to the pyruvate kinase family.</text>
</comment>
<dbReference type="InterPro" id="IPR040442">
    <property type="entry name" value="Pyrv_kinase-like_dom_sf"/>
</dbReference>
<keyword evidence="11 15" id="KW-0460">Magnesium</keyword>
<dbReference type="Gene3D" id="3.20.20.60">
    <property type="entry name" value="Phosphoenolpyruvate-binding domains"/>
    <property type="match status" value="1"/>
</dbReference>
<dbReference type="FunFam" id="3.20.20.60:FF:000025">
    <property type="entry name" value="Pyruvate kinase"/>
    <property type="match status" value="1"/>
</dbReference>
<feature type="domain" description="Pyruvate kinase C-terminal" evidence="17">
    <location>
        <begin position="365"/>
        <end position="476"/>
    </location>
</feature>
<keyword evidence="9 15" id="KW-0418">Kinase</keyword>
<keyword evidence="10" id="KW-0067">ATP-binding</keyword>
<dbReference type="eggNOG" id="COG0469">
    <property type="taxonomic scope" value="Bacteria"/>
</dbReference>
<dbReference type="InterPro" id="IPR015806">
    <property type="entry name" value="Pyrv_Knase_insert_dom_sf"/>
</dbReference>
<dbReference type="GO" id="GO:0004743">
    <property type="term" value="F:pyruvate kinase activity"/>
    <property type="evidence" value="ECO:0007669"/>
    <property type="project" value="UniProtKB-UniRule"/>
</dbReference>
<dbReference type="GO" id="GO:0016301">
    <property type="term" value="F:kinase activity"/>
    <property type="evidence" value="ECO:0007669"/>
    <property type="project" value="UniProtKB-KW"/>
</dbReference>
<sequence length="479" mass="51714">MTEQEHMRRTKIVATIGPVSSSPEMIERLLTAGMDVARLNFSHGTHEEHAQRIQVLRDIAARKERPLALLQDLQGPKIRTGPLVDRKPVMLRAGDRFTITTRNVPGTASLVSTTYAALPRDVHPGDRILISDGLIEAQVVRVSGSEVETEIVVGGELRENQGINLPGVEVSAPALTDKDRSDLRFGLAHGVDYVALSFVRRASDLLEIKAQITAAGASTPVIAKIEKPEALREFEAILEAADGIMVARGDLGVEMPPEQVPIVQKQLIEAANMAGKPVITATQMLDSMIRNPRPTRAEASDVANAIIDGTDAVMLSGETATGAYPVEAVRMMARIADVTEASGRRGDHSHESIWRFHEQPTVAAAISAAVHAIVQTLPVTSIVAFTMSGNTARLIARQRPKTPIFAFTPSEVVCRRLNLIWGVTPILSPYVDRLDDLENAVRSTLLGLGYARPGDQIAITGGHPIAARGTTNFVKVTRL</sequence>
<dbReference type="SUPFAM" id="SSF50800">
    <property type="entry name" value="PK beta-barrel domain-like"/>
    <property type="match status" value="1"/>
</dbReference>
<dbReference type="InterPro" id="IPR015795">
    <property type="entry name" value="Pyrv_Knase_C"/>
</dbReference>
<evidence type="ECO:0000256" key="8">
    <source>
        <dbReference type="ARBA" id="ARBA00022741"/>
    </source>
</evidence>
<evidence type="ECO:0000256" key="14">
    <source>
        <dbReference type="NCBIfam" id="TIGR01064"/>
    </source>
</evidence>
<gene>
    <name evidence="18" type="ordered locus">Rcas_1692</name>
</gene>
<dbReference type="OrthoDB" id="9812123at2"/>
<keyword evidence="19" id="KW-1185">Reference proteome</keyword>
<evidence type="ECO:0000259" key="16">
    <source>
        <dbReference type="Pfam" id="PF00224"/>
    </source>
</evidence>
<name>A7NJW4_ROSCS</name>
<dbReference type="FunFam" id="2.40.33.10:FF:000001">
    <property type="entry name" value="Pyruvate kinase"/>
    <property type="match status" value="1"/>
</dbReference>
<dbReference type="SUPFAM" id="SSF51621">
    <property type="entry name" value="Phosphoenolpyruvate/pyruvate domain"/>
    <property type="match status" value="1"/>
</dbReference>
<evidence type="ECO:0000256" key="15">
    <source>
        <dbReference type="RuleBase" id="RU000504"/>
    </source>
</evidence>
<evidence type="ECO:0000313" key="19">
    <source>
        <dbReference type="Proteomes" id="UP000000263"/>
    </source>
</evidence>
<evidence type="ECO:0000256" key="13">
    <source>
        <dbReference type="ARBA" id="ARBA00023317"/>
    </source>
</evidence>
<dbReference type="GO" id="GO:0030955">
    <property type="term" value="F:potassium ion binding"/>
    <property type="evidence" value="ECO:0007669"/>
    <property type="project" value="UniProtKB-UniRule"/>
</dbReference>
<reference evidence="18 19" key="1">
    <citation type="submission" date="2007-08" db="EMBL/GenBank/DDBJ databases">
        <title>Complete sequence of Roseiflexus castenholzii DSM 13941.</title>
        <authorList>
            <consortium name="US DOE Joint Genome Institute"/>
            <person name="Copeland A."/>
            <person name="Lucas S."/>
            <person name="Lapidus A."/>
            <person name="Barry K."/>
            <person name="Glavina del Rio T."/>
            <person name="Dalin E."/>
            <person name="Tice H."/>
            <person name="Pitluck S."/>
            <person name="Thompson L.S."/>
            <person name="Brettin T."/>
            <person name="Bruce D."/>
            <person name="Detter J.C."/>
            <person name="Han C."/>
            <person name="Tapia R."/>
            <person name="Schmutz J."/>
            <person name="Larimer F."/>
            <person name="Land M."/>
            <person name="Hauser L."/>
            <person name="Kyrpides N."/>
            <person name="Mikhailova N."/>
            <person name="Bryant D.A."/>
            <person name="Hanada S."/>
            <person name="Tsukatani Y."/>
            <person name="Richardson P."/>
        </authorList>
    </citation>
    <scope>NUCLEOTIDE SEQUENCE [LARGE SCALE GENOMIC DNA]</scope>
    <source>
        <strain evidence="19">DSM 13941 / HLO8</strain>
    </source>
</reference>
<dbReference type="HOGENOM" id="CLU_015439_0_2_0"/>
<evidence type="ECO:0000256" key="9">
    <source>
        <dbReference type="ARBA" id="ARBA00022777"/>
    </source>
</evidence>
<dbReference type="GO" id="GO:0005524">
    <property type="term" value="F:ATP binding"/>
    <property type="evidence" value="ECO:0007669"/>
    <property type="project" value="UniProtKB-KW"/>
</dbReference>
<evidence type="ECO:0000256" key="5">
    <source>
        <dbReference type="ARBA" id="ARBA00012142"/>
    </source>
</evidence>
<evidence type="ECO:0000256" key="11">
    <source>
        <dbReference type="ARBA" id="ARBA00022842"/>
    </source>
</evidence>
<evidence type="ECO:0000256" key="6">
    <source>
        <dbReference type="ARBA" id="ARBA00022679"/>
    </source>
</evidence>
<keyword evidence="6 15" id="KW-0808">Transferase</keyword>
<keyword evidence="13 18" id="KW-0670">Pyruvate</keyword>
<dbReference type="Pfam" id="PF02887">
    <property type="entry name" value="PK_C"/>
    <property type="match status" value="1"/>
</dbReference>
<dbReference type="GO" id="GO:0000287">
    <property type="term" value="F:magnesium ion binding"/>
    <property type="evidence" value="ECO:0007669"/>
    <property type="project" value="UniProtKB-UniRule"/>
</dbReference>
<dbReference type="InterPro" id="IPR011037">
    <property type="entry name" value="Pyrv_Knase-like_insert_dom_sf"/>
</dbReference>
<comment type="pathway">
    <text evidence="3 15">Carbohydrate degradation; glycolysis; pyruvate from D-glyceraldehyde 3-phosphate: step 5/5.</text>
</comment>
<evidence type="ECO:0000256" key="7">
    <source>
        <dbReference type="ARBA" id="ARBA00022723"/>
    </source>
</evidence>
<keyword evidence="7" id="KW-0479">Metal-binding</keyword>
<evidence type="ECO:0000313" key="18">
    <source>
        <dbReference type="EMBL" id="ABU57784.1"/>
    </source>
</evidence>
<protein>
    <recommendedName>
        <fullName evidence="5 14">Pyruvate kinase</fullName>
        <ecNumber evidence="5 14">2.7.1.40</ecNumber>
    </recommendedName>
</protein>
<evidence type="ECO:0000256" key="2">
    <source>
        <dbReference type="ARBA" id="ARBA00001958"/>
    </source>
</evidence>
<comment type="catalytic activity">
    <reaction evidence="15">
        <text>pyruvate + ATP = phosphoenolpyruvate + ADP + H(+)</text>
        <dbReference type="Rhea" id="RHEA:18157"/>
        <dbReference type="ChEBI" id="CHEBI:15361"/>
        <dbReference type="ChEBI" id="CHEBI:15378"/>
        <dbReference type="ChEBI" id="CHEBI:30616"/>
        <dbReference type="ChEBI" id="CHEBI:58702"/>
        <dbReference type="ChEBI" id="CHEBI:456216"/>
        <dbReference type="EC" id="2.7.1.40"/>
    </reaction>
</comment>
<organism evidence="18 19">
    <name type="scientific">Roseiflexus castenholzii (strain DSM 13941 / HLO8)</name>
    <dbReference type="NCBI Taxonomy" id="383372"/>
    <lineage>
        <taxon>Bacteria</taxon>
        <taxon>Bacillati</taxon>
        <taxon>Chloroflexota</taxon>
        <taxon>Chloroflexia</taxon>
        <taxon>Chloroflexales</taxon>
        <taxon>Roseiflexineae</taxon>
        <taxon>Roseiflexaceae</taxon>
        <taxon>Roseiflexus</taxon>
    </lineage>
</organism>
<evidence type="ECO:0000256" key="1">
    <source>
        <dbReference type="ARBA" id="ARBA00001946"/>
    </source>
</evidence>
<dbReference type="PRINTS" id="PR01050">
    <property type="entry name" value="PYRUVTKNASE"/>
</dbReference>
<dbReference type="KEGG" id="rca:Rcas_1692"/>
<dbReference type="Pfam" id="PF00224">
    <property type="entry name" value="PK"/>
    <property type="match status" value="1"/>
</dbReference>
<evidence type="ECO:0000259" key="17">
    <source>
        <dbReference type="Pfam" id="PF02887"/>
    </source>
</evidence>
<accession>A7NJW4</accession>
<dbReference type="SUPFAM" id="SSF52935">
    <property type="entry name" value="PK C-terminal domain-like"/>
    <property type="match status" value="1"/>
</dbReference>
<feature type="domain" description="Pyruvate kinase barrel" evidence="16">
    <location>
        <begin position="7"/>
        <end position="329"/>
    </location>
</feature>
<dbReference type="InterPro" id="IPR015813">
    <property type="entry name" value="Pyrv/PenolPyrv_kinase-like_dom"/>
</dbReference>
<dbReference type="AlphaFoldDB" id="A7NJW4"/>
<evidence type="ECO:0000256" key="12">
    <source>
        <dbReference type="ARBA" id="ARBA00023152"/>
    </source>
</evidence>
<evidence type="ECO:0000256" key="4">
    <source>
        <dbReference type="ARBA" id="ARBA00008663"/>
    </source>
</evidence>
<dbReference type="PANTHER" id="PTHR11817">
    <property type="entry name" value="PYRUVATE KINASE"/>
    <property type="match status" value="1"/>
</dbReference>
<dbReference type="NCBIfam" id="TIGR01064">
    <property type="entry name" value="pyruv_kin"/>
    <property type="match status" value="1"/>
</dbReference>